<dbReference type="EMBL" id="KX306884">
    <property type="protein sequence ID" value="APP89484.1"/>
    <property type="molecule type" value="Genomic_DNA"/>
</dbReference>
<keyword evidence="2" id="KW-0812">Transmembrane</keyword>
<evidence type="ECO:0000313" key="3">
    <source>
        <dbReference type="EMBL" id="APP89484.1"/>
    </source>
</evidence>
<name>A0A2H4G701_NITHY</name>
<geneLocation type="chloroplast" evidence="3"/>
<keyword evidence="3" id="KW-0934">Plastid</keyword>
<dbReference type="PANTHER" id="PTHR34264">
    <property type="entry name" value="ATP SYNTHASE SUBUNIT B, CHLOROPLASTIC"/>
    <property type="match status" value="1"/>
</dbReference>
<dbReference type="AlphaFoldDB" id="A0A2H4G701"/>
<keyword evidence="2" id="KW-0472">Membrane</keyword>
<feature type="transmembrane region" description="Helical" evidence="2">
    <location>
        <begin position="31"/>
        <end position="48"/>
    </location>
</feature>
<proteinExistence type="predicted"/>
<keyword evidence="1" id="KW-0066">ATP synthesis</keyword>
<evidence type="ECO:0000256" key="1">
    <source>
        <dbReference type="ARBA" id="ARBA00023310"/>
    </source>
</evidence>
<dbReference type="GO" id="GO:0006754">
    <property type="term" value="P:ATP biosynthetic process"/>
    <property type="evidence" value="ECO:0007669"/>
    <property type="project" value="UniProtKB-KW"/>
</dbReference>
<accession>A0A2H4G701</accession>
<protein>
    <submittedName>
        <fullName evidence="3">CF0 subunit I of ATP synthase</fullName>
    </submittedName>
</protein>
<evidence type="ECO:0000256" key="2">
    <source>
        <dbReference type="SAM" id="Phobius"/>
    </source>
</evidence>
<dbReference type="PANTHER" id="PTHR34264:SF3">
    <property type="entry name" value="ATP SYNTHASE SUBUNIT B, CHLOROPLASTIC"/>
    <property type="match status" value="1"/>
</dbReference>
<sequence>MCKVVNLINAIGKSPIALEFGLNLDLFETNLINLGIVIGTLLYFGVYADQDSKRLEESKNITIRLEEQRAIEQIREQISKLALEKTLAILKTRLTSQLQTQMMNYNINFFLKDFKDPANR</sequence>
<keyword evidence="2" id="KW-1133">Transmembrane helix</keyword>
<keyword evidence="3" id="KW-0150">Chloroplast</keyword>
<organism evidence="3">
    <name type="scientific">Nitella hyalina</name>
    <name type="common">Many-branched stonewort</name>
    <dbReference type="NCBI Taxonomy" id="181804"/>
    <lineage>
        <taxon>Eukaryota</taxon>
        <taxon>Viridiplantae</taxon>
        <taxon>Streptophyta</taxon>
        <taxon>Charophyceae</taxon>
        <taxon>Charales</taxon>
        <taxon>Characeae</taxon>
        <taxon>Nitella</taxon>
    </lineage>
</organism>
<reference evidence="3" key="1">
    <citation type="submission" date="2016-05" db="EMBL/GenBank/DDBJ databases">
        <authorList>
            <person name="Lavstsen T."/>
            <person name="Jespersen J.S."/>
        </authorList>
    </citation>
    <scope>NUCLEOTIDE SEQUENCE</scope>
</reference>
<gene>
    <name evidence="3" type="primary">aptF</name>
</gene>